<evidence type="ECO:0000313" key="2">
    <source>
        <dbReference type="Proteomes" id="UP000814140"/>
    </source>
</evidence>
<name>A0ACB8SK45_9AGAM</name>
<comment type="caution">
    <text evidence="1">The sequence shown here is derived from an EMBL/GenBank/DDBJ whole genome shotgun (WGS) entry which is preliminary data.</text>
</comment>
<organism evidence="1 2">
    <name type="scientific">Artomyces pyxidatus</name>
    <dbReference type="NCBI Taxonomy" id="48021"/>
    <lineage>
        <taxon>Eukaryota</taxon>
        <taxon>Fungi</taxon>
        <taxon>Dikarya</taxon>
        <taxon>Basidiomycota</taxon>
        <taxon>Agaricomycotina</taxon>
        <taxon>Agaricomycetes</taxon>
        <taxon>Russulales</taxon>
        <taxon>Auriscalpiaceae</taxon>
        <taxon>Artomyces</taxon>
    </lineage>
</organism>
<sequence length="286" mass="31514">IVDGAGRIVVYLAGSPDDETWEEVARAASREMEEIAASTDSNFMDGSTNDANTRGRFPVLHAGFTFGGGPKVPHNVGFKDAKRAQARARLTRNEAFIRMAGFASSAFRIAAPKLFTHYSSAIGDVKAGNTGLRPAFANSVFPTATFNFGPRAETLPHRDFQNVPYGWCAVTALGNYNPKLGGHIYLWELGLVIEFPPGSTILLPSAVITHGNTPIQEGETRQAFTQYCAGALMRWHAYGMRTERTLRAELPGEKEKLDATWRERWRSSVNYFSKLQELPRDSLAAR</sequence>
<gene>
    <name evidence="1" type="ORF">BV25DRAFT_1814716</name>
</gene>
<feature type="non-terminal residue" evidence="1">
    <location>
        <position position="1"/>
    </location>
</feature>
<keyword evidence="2" id="KW-1185">Reference proteome</keyword>
<protein>
    <submittedName>
        <fullName evidence="1">Uncharacterized protein</fullName>
    </submittedName>
</protein>
<evidence type="ECO:0000313" key="1">
    <source>
        <dbReference type="EMBL" id="KAI0056076.1"/>
    </source>
</evidence>
<reference evidence="1" key="1">
    <citation type="submission" date="2021-03" db="EMBL/GenBank/DDBJ databases">
        <authorList>
            <consortium name="DOE Joint Genome Institute"/>
            <person name="Ahrendt S."/>
            <person name="Looney B.P."/>
            <person name="Miyauchi S."/>
            <person name="Morin E."/>
            <person name="Drula E."/>
            <person name="Courty P.E."/>
            <person name="Chicoki N."/>
            <person name="Fauchery L."/>
            <person name="Kohler A."/>
            <person name="Kuo A."/>
            <person name="Labutti K."/>
            <person name="Pangilinan J."/>
            <person name="Lipzen A."/>
            <person name="Riley R."/>
            <person name="Andreopoulos W."/>
            <person name="He G."/>
            <person name="Johnson J."/>
            <person name="Barry K.W."/>
            <person name="Grigoriev I.V."/>
            <person name="Nagy L."/>
            <person name="Hibbett D."/>
            <person name="Henrissat B."/>
            <person name="Matheny P.B."/>
            <person name="Labbe J."/>
            <person name="Martin F."/>
        </authorList>
    </citation>
    <scope>NUCLEOTIDE SEQUENCE</scope>
    <source>
        <strain evidence="1">HHB10654</strain>
    </source>
</reference>
<dbReference type="EMBL" id="MU277272">
    <property type="protein sequence ID" value="KAI0056076.1"/>
    <property type="molecule type" value="Genomic_DNA"/>
</dbReference>
<accession>A0ACB8SK45</accession>
<proteinExistence type="predicted"/>
<dbReference type="Proteomes" id="UP000814140">
    <property type="component" value="Unassembled WGS sequence"/>
</dbReference>
<reference evidence="1" key="2">
    <citation type="journal article" date="2022" name="New Phytol.">
        <title>Evolutionary transition to the ectomycorrhizal habit in the genomes of a hyperdiverse lineage of mushroom-forming fungi.</title>
        <authorList>
            <person name="Looney B."/>
            <person name="Miyauchi S."/>
            <person name="Morin E."/>
            <person name="Drula E."/>
            <person name="Courty P.E."/>
            <person name="Kohler A."/>
            <person name="Kuo A."/>
            <person name="LaButti K."/>
            <person name="Pangilinan J."/>
            <person name="Lipzen A."/>
            <person name="Riley R."/>
            <person name="Andreopoulos W."/>
            <person name="He G."/>
            <person name="Johnson J."/>
            <person name="Nolan M."/>
            <person name="Tritt A."/>
            <person name="Barry K.W."/>
            <person name="Grigoriev I.V."/>
            <person name="Nagy L.G."/>
            <person name="Hibbett D."/>
            <person name="Henrissat B."/>
            <person name="Matheny P.B."/>
            <person name="Labbe J."/>
            <person name="Martin F.M."/>
        </authorList>
    </citation>
    <scope>NUCLEOTIDE SEQUENCE</scope>
    <source>
        <strain evidence="1">HHB10654</strain>
    </source>
</reference>